<dbReference type="EMBL" id="BARW01037467">
    <property type="protein sequence ID" value="GAJ24655.1"/>
    <property type="molecule type" value="Genomic_DNA"/>
</dbReference>
<proteinExistence type="predicted"/>
<evidence type="ECO:0000313" key="1">
    <source>
        <dbReference type="EMBL" id="GAJ24655.1"/>
    </source>
</evidence>
<organism evidence="1">
    <name type="scientific">marine sediment metagenome</name>
    <dbReference type="NCBI Taxonomy" id="412755"/>
    <lineage>
        <taxon>unclassified sequences</taxon>
        <taxon>metagenomes</taxon>
        <taxon>ecological metagenomes</taxon>
    </lineage>
</organism>
<protein>
    <submittedName>
        <fullName evidence="1">Uncharacterized protein</fullName>
    </submittedName>
</protein>
<accession>X1W313</accession>
<dbReference type="AlphaFoldDB" id="X1W313"/>
<gene>
    <name evidence="1" type="ORF">S12H4_57836</name>
</gene>
<feature type="non-terminal residue" evidence="1">
    <location>
        <position position="1"/>
    </location>
</feature>
<name>X1W313_9ZZZZ</name>
<comment type="caution">
    <text evidence="1">The sequence shown here is derived from an EMBL/GenBank/DDBJ whole genome shotgun (WGS) entry which is preliminary data.</text>
</comment>
<reference evidence="1" key="1">
    <citation type="journal article" date="2014" name="Front. Microbiol.">
        <title>High frequency of phylogenetically diverse reductive dehalogenase-homologous genes in deep subseafloor sedimentary metagenomes.</title>
        <authorList>
            <person name="Kawai M."/>
            <person name="Futagami T."/>
            <person name="Toyoda A."/>
            <person name="Takaki Y."/>
            <person name="Nishi S."/>
            <person name="Hori S."/>
            <person name="Arai W."/>
            <person name="Tsubouchi T."/>
            <person name="Morono Y."/>
            <person name="Uchiyama I."/>
            <person name="Ito T."/>
            <person name="Fujiyama A."/>
            <person name="Inagaki F."/>
            <person name="Takami H."/>
        </authorList>
    </citation>
    <scope>NUCLEOTIDE SEQUENCE</scope>
    <source>
        <strain evidence="1">Expedition CK06-06</strain>
    </source>
</reference>
<sequence length="195" mass="22688">QEADRVLRKQSLLAWTKSSEPRLRQTIRLKSLAPFDNDDKLLRWLKNSVSQMGESIDFFCDQSELLAGDEVAGGDNSWRQDAMFRELIWLVRMMPPMLLLADLLLSLPTGPCEFAMAVFGFTGDYKRQWEKRLVTQCRNAVRRCFLRDLRRGRTPLETIHVLSFDDSDFERNLISELDLLTQDFDSIAQREIVVD</sequence>
<feature type="non-terminal residue" evidence="1">
    <location>
        <position position="195"/>
    </location>
</feature>